<dbReference type="Pfam" id="PF00005">
    <property type="entry name" value="ABC_tran"/>
    <property type="match status" value="2"/>
</dbReference>
<dbReference type="SUPFAM" id="SSF52540">
    <property type="entry name" value="P-loop containing nucleoside triphosphate hydrolases"/>
    <property type="match status" value="2"/>
</dbReference>
<dbReference type="Pfam" id="PF08352">
    <property type="entry name" value="oligo_HPY"/>
    <property type="match status" value="2"/>
</dbReference>
<dbReference type="InterPro" id="IPR013563">
    <property type="entry name" value="Oligopep_ABC_C"/>
</dbReference>
<name>A0A2Z3YP15_9CORY</name>
<comment type="subcellular location">
    <subcellularLocation>
        <location evidence="1">Cell membrane</location>
        <topology evidence="1">Peripheral membrane protein</topology>
    </subcellularLocation>
</comment>
<keyword evidence="10" id="KW-0378">Hydrolase</keyword>
<reference evidence="11" key="1">
    <citation type="submission" date="2017-11" db="EMBL/GenBank/DDBJ databases">
        <title>Otitis media/interna in a cat caused by the recently described species Corynebacterium provencense.</title>
        <authorList>
            <person name="Kittl S."/>
            <person name="Brodard I."/>
            <person name="Rychener L."/>
            <person name="Jores J."/>
            <person name="Roosje P."/>
            <person name="Gobeli Brawand S."/>
        </authorList>
    </citation>
    <scope>NUCLEOTIDE SEQUENCE [LARGE SCALE GENOMIC DNA]</scope>
    <source>
        <strain evidence="11">17KM38</strain>
    </source>
</reference>
<dbReference type="GO" id="GO:0015833">
    <property type="term" value="P:peptide transport"/>
    <property type="evidence" value="ECO:0007669"/>
    <property type="project" value="InterPro"/>
</dbReference>
<keyword evidence="3" id="KW-0813">Transport</keyword>
<dbReference type="InterPro" id="IPR017871">
    <property type="entry name" value="ABC_transporter-like_CS"/>
</dbReference>
<keyword evidence="5" id="KW-0547">Nucleotide-binding</keyword>
<sequence>MTPIRHDRRPGQPTHAPATPPPDDPLVTVENLDVSIAGVPVVHDVSFTVAPGTCTALVGESGAGKSMTAQSLLGLLPDTAALTATTFDFSGHDLRTLNARQWRRLRGGDIGLVLQDALVSLDPLVPVGRQITETLRLHTGLSRAGRRDRAVELLEQVGIPDPAHTFDRYPHQLSGGLRQRALIATALAGDPRLIIADEPTTALDVTVQAQVLRLLARLKASGTGLLLVSHDLAVVSELADHIVVMKSGEVVEQGTPDTVLHHPSSDYTRQLLDAVPSASSRGERLSPAPVAHFPAVAGGGRDGDRGDIPDTAVEATGLRRVFGLAGGRSVTAVEEVSFRIPRGTTLGIVGESGSGKSTVARIVLGLERPDSGEVLVGEEPWSALPEARRRPRRHLMQLISQDPLSSFDPRYTVEGLLAEALVAAGTRKQDVRRRSTELLVQVGLGEEHLSRHPLQLSGGQRQRVAVARALSTSPQILICDEPVSALDVSVQAQVLDLLSDLQEQTGVSMLFISHDLGVIQHIADDVVVMHRGRVVETGPVDRVFTEPRDAYTRELIDAIPRLT</sequence>
<comment type="similarity">
    <text evidence="2">Belongs to the ABC transporter superfamily.</text>
</comment>
<evidence type="ECO:0000256" key="7">
    <source>
        <dbReference type="ARBA" id="ARBA00023136"/>
    </source>
</evidence>
<dbReference type="STRING" id="1737425.GCA_900049755_02385"/>
<dbReference type="Proteomes" id="UP000247696">
    <property type="component" value="Chromosome"/>
</dbReference>
<feature type="region of interest" description="Disordered" evidence="8">
    <location>
        <begin position="1"/>
        <end position="25"/>
    </location>
</feature>
<dbReference type="InterPro" id="IPR003439">
    <property type="entry name" value="ABC_transporter-like_ATP-bd"/>
</dbReference>
<feature type="region of interest" description="Disordered" evidence="8">
    <location>
        <begin position="276"/>
        <end position="310"/>
    </location>
</feature>
<dbReference type="InterPro" id="IPR003593">
    <property type="entry name" value="AAA+_ATPase"/>
</dbReference>
<dbReference type="NCBIfam" id="NF008453">
    <property type="entry name" value="PRK11308.1"/>
    <property type="match status" value="2"/>
</dbReference>
<dbReference type="PANTHER" id="PTHR43297:SF2">
    <property type="entry name" value="DIPEPTIDE TRANSPORT ATP-BINDING PROTEIN DPPD"/>
    <property type="match status" value="1"/>
</dbReference>
<dbReference type="GO" id="GO:0005524">
    <property type="term" value="F:ATP binding"/>
    <property type="evidence" value="ECO:0007669"/>
    <property type="project" value="UniProtKB-KW"/>
</dbReference>
<evidence type="ECO:0000256" key="8">
    <source>
        <dbReference type="SAM" id="MobiDB-lite"/>
    </source>
</evidence>
<dbReference type="AlphaFoldDB" id="A0A2Z3YP15"/>
<dbReference type="PROSITE" id="PS50893">
    <property type="entry name" value="ABC_TRANSPORTER_2"/>
    <property type="match status" value="2"/>
</dbReference>
<accession>A0A2Z3YP15</accession>
<dbReference type="GO" id="GO:0005886">
    <property type="term" value="C:plasma membrane"/>
    <property type="evidence" value="ECO:0007669"/>
    <property type="project" value="UniProtKB-SubCell"/>
</dbReference>
<evidence type="ECO:0000256" key="3">
    <source>
        <dbReference type="ARBA" id="ARBA00022448"/>
    </source>
</evidence>
<dbReference type="SMART" id="SM00382">
    <property type="entry name" value="AAA"/>
    <property type="match status" value="2"/>
</dbReference>
<gene>
    <name evidence="10" type="primary">gsiA_2</name>
    <name evidence="10" type="ORF">Csp1_02650</name>
</gene>
<keyword evidence="11" id="KW-1185">Reference proteome</keyword>
<proteinExistence type="inferred from homology"/>
<dbReference type="RefSeq" id="WP_227871132.1">
    <property type="nucleotide sequence ID" value="NZ_CP024988.1"/>
</dbReference>
<evidence type="ECO:0000313" key="10">
    <source>
        <dbReference type="EMBL" id="AWT25091.1"/>
    </source>
</evidence>
<evidence type="ECO:0000256" key="6">
    <source>
        <dbReference type="ARBA" id="ARBA00022840"/>
    </source>
</evidence>
<keyword evidence="6 10" id="KW-0067">ATP-binding</keyword>
<dbReference type="InterPro" id="IPR050388">
    <property type="entry name" value="ABC_Ni/Peptide_Import"/>
</dbReference>
<dbReference type="PROSITE" id="PS00211">
    <property type="entry name" value="ABC_TRANSPORTER_1"/>
    <property type="match status" value="1"/>
</dbReference>
<feature type="domain" description="ABC transporter" evidence="9">
    <location>
        <begin position="313"/>
        <end position="556"/>
    </location>
</feature>
<dbReference type="PANTHER" id="PTHR43297">
    <property type="entry name" value="OLIGOPEPTIDE TRANSPORT ATP-BINDING PROTEIN APPD"/>
    <property type="match status" value="1"/>
</dbReference>
<evidence type="ECO:0000259" key="9">
    <source>
        <dbReference type="PROSITE" id="PS50893"/>
    </source>
</evidence>
<evidence type="ECO:0000256" key="5">
    <source>
        <dbReference type="ARBA" id="ARBA00022741"/>
    </source>
</evidence>
<protein>
    <submittedName>
        <fullName evidence="10">Glutathione import ATP-binding protein GsiA</fullName>
        <ecNumber evidence="10">3.6.3.-</ecNumber>
    </submittedName>
</protein>
<dbReference type="EC" id="3.6.3.-" evidence="10"/>
<keyword evidence="7" id="KW-0472">Membrane</keyword>
<evidence type="ECO:0000313" key="11">
    <source>
        <dbReference type="Proteomes" id="UP000247696"/>
    </source>
</evidence>
<dbReference type="KEGG" id="cpre:Csp1_02650"/>
<dbReference type="CDD" id="cd03257">
    <property type="entry name" value="ABC_NikE_OppD_transporters"/>
    <property type="match status" value="2"/>
</dbReference>
<evidence type="ECO:0000256" key="4">
    <source>
        <dbReference type="ARBA" id="ARBA00022475"/>
    </source>
</evidence>
<dbReference type="EMBL" id="CP024988">
    <property type="protein sequence ID" value="AWT25091.1"/>
    <property type="molecule type" value="Genomic_DNA"/>
</dbReference>
<evidence type="ECO:0000256" key="1">
    <source>
        <dbReference type="ARBA" id="ARBA00004202"/>
    </source>
</evidence>
<organism evidence="10 11">
    <name type="scientific">Corynebacterium provencense</name>
    <dbReference type="NCBI Taxonomy" id="1737425"/>
    <lineage>
        <taxon>Bacteria</taxon>
        <taxon>Bacillati</taxon>
        <taxon>Actinomycetota</taxon>
        <taxon>Actinomycetes</taxon>
        <taxon>Mycobacteriales</taxon>
        <taxon>Corynebacteriaceae</taxon>
        <taxon>Corynebacterium</taxon>
    </lineage>
</organism>
<dbReference type="GO" id="GO:0016887">
    <property type="term" value="F:ATP hydrolysis activity"/>
    <property type="evidence" value="ECO:0007669"/>
    <property type="project" value="InterPro"/>
</dbReference>
<dbReference type="Gene3D" id="3.40.50.300">
    <property type="entry name" value="P-loop containing nucleotide triphosphate hydrolases"/>
    <property type="match status" value="2"/>
</dbReference>
<keyword evidence="4" id="KW-1003">Cell membrane</keyword>
<evidence type="ECO:0000256" key="2">
    <source>
        <dbReference type="ARBA" id="ARBA00005417"/>
    </source>
</evidence>
<dbReference type="NCBIfam" id="NF007739">
    <property type="entry name" value="PRK10419.1"/>
    <property type="match status" value="2"/>
</dbReference>
<feature type="domain" description="ABC transporter" evidence="9">
    <location>
        <begin position="27"/>
        <end position="272"/>
    </location>
</feature>
<dbReference type="InterPro" id="IPR027417">
    <property type="entry name" value="P-loop_NTPase"/>
</dbReference>